<comment type="subcellular location">
    <subcellularLocation>
        <location evidence="1">Cell membrane</location>
        <topology evidence="1">Single-pass type I membrane protein</topology>
    </subcellularLocation>
</comment>
<feature type="transmembrane region" description="Helical" evidence="10">
    <location>
        <begin position="147"/>
        <end position="171"/>
    </location>
</feature>
<feature type="region of interest" description="Disordered" evidence="9">
    <location>
        <begin position="177"/>
        <end position="227"/>
    </location>
</feature>
<feature type="signal peptide" evidence="11">
    <location>
        <begin position="1"/>
        <end position="18"/>
    </location>
</feature>
<feature type="domain" description="Collectrin-like" evidence="12">
    <location>
        <begin position="24"/>
        <end position="227"/>
    </location>
</feature>
<dbReference type="PANTHER" id="PTHR46884">
    <property type="entry name" value="COLLECTRIN"/>
    <property type="match status" value="1"/>
</dbReference>
<evidence type="ECO:0000256" key="11">
    <source>
        <dbReference type="SAM" id="SignalP"/>
    </source>
</evidence>
<keyword evidence="4 10" id="KW-0812">Transmembrane</keyword>
<dbReference type="AlphaFoldDB" id="W5MLR7"/>
<dbReference type="InParanoid" id="W5MLR7"/>
<dbReference type="OMA" id="AYEWNES"/>
<evidence type="ECO:0000256" key="4">
    <source>
        <dbReference type="ARBA" id="ARBA00022692"/>
    </source>
</evidence>
<dbReference type="InterPro" id="IPR031588">
    <property type="entry name" value="Collectrin_dom"/>
</dbReference>
<evidence type="ECO:0000256" key="2">
    <source>
        <dbReference type="ARBA" id="ARBA00022475"/>
    </source>
</evidence>
<evidence type="ECO:0000256" key="1">
    <source>
        <dbReference type="ARBA" id="ARBA00004251"/>
    </source>
</evidence>
<dbReference type="Ensembl" id="ENSLOCT00000009337.1">
    <property type="protein sequence ID" value="ENSLOCP00000009326.1"/>
    <property type="gene ID" value="ENSLOCG00000007683.1"/>
</dbReference>
<accession>W5MLR7</accession>
<dbReference type="GeneTree" id="ENSGT00940000160862"/>
<dbReference type="HOGENOM" id="CLU_108544_0_0_1"/>
<sequence length="227" mass="25529">MLAGLLVLLILMPALAVAACEPNGQDAYKVRLSIKTALGKNAYEWNESELFLFRATLAFAMRRYLNKENFNVSSVIVCKETPRVSFWFVITDPGNTSKLIPRTDVEHAVRMSRNRINSAFLLTDKTLQFIGIPPTMAVPLEPATQPWLIVFGVIISLVMVAILALIIHGAIQKRRRGKAISDEEEEKEEEEKQGQITENGIHCEVTDGKEGVHNRGFHQEDERLTQL</sequence>
<keyword evidence="7 10" id="KW-0472">Membrane</keyword>
<dbReference type="eggNOG" id="ENOG502RWVW">
    <property type="taxonomic scope" value="Eukaryota"/>
</dbReference>
<feature type="compositionally biased region" description="Acidic residues" evidence="9">
    <location>
        <begin position="182"/>
        <end position="191"/>
    </location>
</feature>
<dbReference type="KEGG" id="loc:102690029"/>
<dbReference type="GO" id="GO:0051957">
    <property type="term" value="P:positive regulation of amino acid transport"/>
    <property type="evidence" value="ECO:0000318"/>
    <property type="project" value="GO_Central"/>
</dbReference>
<reference evidence="13" key="2">
    <citation type="submission" date="2025-08" db="UniProtKB">
        <authorList>
            <consortium name="Ensembl"/>
        </authorList>
    </citation>
    <scope>IDENTIFICATION</scope>
</reference>
<dbReference type="STRING" id="7918.ENSLOCP00000009326"/>
<feature type="chain" id="PRO_5004866286" evidence="11">
    <location>
        <begin position="19"/>
        <end position="227"/>
    </location>
</feature>
<evidence type="ECO:0000256" key="5">
    <source>
        <dbReference type="ARBA" id="ARBA00022729"/>
    </source>
</evidence>
<reference evidence="14" key="1">
    <citation type="submission" date="2011-12" db="EMBL/GenBank/DDBJ databases">
        <title>The Draft Genome of Lepisosteus oculatus.</title>
        <authorList>
            <consortium name="The Broad Institute Genome Assembly &amp; Analysis Group"/>
            <consortium name="Computational R&amp;D Group"/>
            <consortium name="and Sequencing Platform"/>
            <person name="Di Palma F."/>
            <person name="Alfoldi J."/>
            <person name="Johnson J."/>
            <person name="Berlin A."/>
            <person name="Gnerre S."/>
            <person name="Jaffe D."/>
            <person name="MacCallum I."/>
            <person name="Young S."/>
            <person name="Walker B.J."/>
            <person name="Lander E.S."/>
            <person name="Lindblad-Toh K."/>
        </authorList>
    </citation>
    <scope>NUCLEOTIDE SEQUENCE [LARGE SCALE GENOMIC DNA]</scope>
</reference>
<keyword evidence="8" id="KW-0325">Glycoprotein</keyword>
<feature type="compositionally biased region" description="Basic and acidic residues" evidence="9">
    <location>
        <begin position="204"/>
        <end position="227"/>
    </location>
</feature>
<evidence type="ECO:0000256" key="9">
    <source>
        <dbReference type="SAM" id="MobiDB-lite"/>
    </source>
</evidence>
<keyword evidence="2" id="KW-1003">Cell membrane</keyword>
<dbReference type="Pfam" id="PF16959">
    <property type="entry name" value="Collectrin"/>
    <property type="match status" value="1"/>
</dbReference>
<organism evidence="13 14">
    <name type="scientific">Lepisosteus oculatus</name>
    <name type="common">Spotted gar</name>
    <dbReference type="NCBI Taxonomy" id="7918"/>
    <lineage>
        <taxon>Eukaryota</taxon>
        <taxon>Metazoa</taxon>
        <taxon>Chordata</taxon>
        <taxon>Craniata</taxon>
        <taxon>Vertebrata</taxon>
        <taxon>Euteleostomi</taxon>
        <taxon>Actinopterygii</taxon>
        <taxon>Neopterygii</taxon>
        <taxon>Holostei</taxon>
        <taxon>Semionotiformes</taxon>
        <taxon>Lepisosteidae</taxon>
        <taxon>Lepisosteus</taxon>
    </lineage>
</organism>
<evidence type="ECO:0000256" key="6">
    <source>
        <dbReference type="ARBA" id="ARBA00022989"/>
    </source>
</evidence>
<keyword evidence="5 11" id="KW-0732">Signal</keyword>
<keyword evidence="14" id="KW-1185">Reference proteome</keyword>
<proteinExistence type="predicted"/>
<dbReference type="Bgee" id="ENSLOCG00000007683">
    <property type="expression patterns" value="Expressed in mesonephros and 6 other cell types or tissues"/>
</dbReference>
<dbReference type="Proteomes" id="UP000018468">
    <property type="component" value="Linkage group LG17"/>
</dbReference>
<keyword evidence="3" id="KW-0597">Phosphoprotein</keyword>
<evidence type="ECO:0000256" key="3">
    <source>
        <dbReference type="ARBA" id="ARBA00022553"/>
    </source>
</evidence>
<dbReference type="GeneID" id="102690029"/>
<evidence type="ECO:0000256" key="8">
    <source>
        <dbReference type="ARBA" id="ARBA00023180"/>
    </source>
</evidence>
<dbReference type="InterPro" id="IPR042944">
    <property type="entry name" value="Collectrin"/>
</dbReference>
<evidence type="ECO:0000313" key="13">
    <source>
        <dbReference type="Ensembl" id="ENSLOCP00000009326.1"/>
    </source>
</evidence>
<reference evidence="13" key="3">
    <citation type="submission" date="2025-09" db="UniProtKB">
        <authorList>
            <consortium name="Ensembl"/>
        </authorList>
    </citation>
    <scope>IDENTIFICATION</scope>
</reference>
<name>W5MLR7_LEPOC</name>
<dbReference type="PANTHER" id="PTHR46884:SF1">
    <property type="entry name" value="COLLECTRIN"/>
    <property type="match status" value="1"/>
</dbReference>
<evidence type="ECO:0000256" key="7">
    <source>
        <dbReference type="ARBA" id="ARBA00023136"/>
    </source>
</evidence>
<dbReference type="OrthoDB" id="9899436at2759"/>
<dbReference type="GO" id="GO:0005886">
    <property type="term" value="C:plasma membrane"/>
    <property type="evidence" value="ECO:0000318"/>
    <property type="project" value="GO_Central"/>
</dbReference>
<evidence type="ECO:0000259" key="12">
    <source>
        <dbReference type="PROSITE" id="PS52010"/>
    </source>
</evidence>
<protein>
    <submittedName>
        <fullName evidence="13">Collectrin, amino acid transport regulator</fullName>
    </submittedName>
</protein>
<dbReference type="FunCoup" id="W5MLR7">
    <property type="interactions" value="794"/>
</dbReference>
<keyword evidence="6 10" id="KW-1133">Transmembrane helix</keyword>
<evidence type="ECO:0000256" key="10">
    <source>
        <dbReference type="SAM" id="Phobius"/>
    </source>
</evidence>
<evidence type="ECO:0000313" key="14">
    <source>
        <dbReference type="Proteomes" id="UP000018468"/>
    </source>
</evidence>
<dbReference type="PROSITE" id="PS52010">
    <property type="entry name" value="COLLECTRIN_LIKE"/>
    <property type="match status" value="1"/>
</dbReference>
<dbReference type="CTD" id="57393"/>
<dbReference type="EMBL" id="AHAT01020272">
    <property type="status" value="NOT_ANNOTATED_CDS"/>
    <property type="molecule type" value="Genomic_DNA"/>
</dbReference>